<evidence type="ECO:0000256" key="4">
    <source>
        <dbReference type="SAM" id="MobiDB-lite"/>
    </source>
</evidence>
<dbReference type="PANTHER" id="PTHR32309:SF13">
    <property type="entry name" value="FERRIC ENTEROBACTIN TRANSPORT PROTEIN FEPE"/>
    <property type="match status" value="1"/>
</dbReference>
<dbReference type="CDD" id="cd05387">
    <property type="entry name" value="BY-kinase"/>
    <property type="match status" value="1"/>
</dbReference>
<keyword evidence="6" id="KW-0808">Transferase</keyword>
<dbReference type="InterPro" id="IPR005702">
    <property type="entry name" value="Wzc-like_C"/>
</dbReference>
<feature type="coiled-coil region" evidence="3">
    <location>
        <begin position="210"/>
        <end position="237"/>
    </location>
</feature>
<evidence type="ECO:0000259" key="5">
    <source>
        <dbReference type="Pfam" id="PF01656"/>
    </source>
</evidence>
<dbReference type="Gene3D" id="3.40.50.300">
    <property type="entry name" value="P-loop containing nucleotide triphosphate hydrolases"/>
    <property type="match status" value="1"/>
</dbReference>
<gene>
    <name evidence="6" type="ORF">NJ959_02835</name>
</gene>
<dbReference type="AlphaFoldDB" id="A0AAE3GNZ3"/>
<reference evidence="6" key="1">
    <citation type="submission" date="2022-06" db="EMBL/GenBank/DDBJ databases">
        <title>New cyanobacteria of genus Symplocastrum in benthos of Lake Baikal.</title>
        <authorList>
            <person name="Sorokovikova E."/>
            <person name="Tikhonova I."/>
            <person name="Krasnopeev A."/>
            <person name="Evseev P."/>
            <person name="Gladkikh A."/>
            <person name="Belykh O."/>
        </authorList>
    </citation>
    <scope>NUCLEOTIDE SEQUENCE</scope>
    <source>
        <strain evidence="6">BBK-W-15</strain>
    </source>
</reference>
<dbReference type="GO" id="GO:0005524">
    <property type="term" value="F:ATP binding"/>
    <property type="evidence" value="ECO:0007669"/>
    <property type="project" value="UniProtKB-KW"/>
</dbReference>
<comment type="caution">
    <text evidence="6">The sequence shown here is derived from an EMBL/GenBank/DDBJ whole genome shotgun (WGS) entry which is preliminary data.</text>
</comment>
<keyword evidence="7" id="KW-1185">Reference proteome</keyword>
<feature type="region of interest" description="Disordered" evidence="4">
    <location>
        <begin position="1"/>
        <end position="36"/>
    </location>
</feature>
<dbReference type="RefSeq" id="WP_254010223.1">
    <property type="nucleotide sequence ID" value="NZ_JAMZMM010000014.1"/>
</dbReference>
<dbReference type="InterPro" id="IPR002586">
    <property type="entry name" value="CobQ/CobB/MinD/ParA_Nub-bd_dom"/>
</dbReference>
<evidence type="ECO:0000256" key="1">
    <source>
        <dbReference type="ARBA" id="ARBA00022741"/>
    </source>
</evidence>
<dbReference type="GO" id="GO:0004715">
    <property type="term" value="F:non-membrane spanning protein tyrosine kinase activity"/>
    <property type="evidence" value="ECO:0007669"/>
    <property type="project" value="UniProtKB-EC"/>
</dbReference>
<organism evidence="6 7">
    <name type="scientific">Limnofasciculus baicalensis BBK-W-15</name>
    <dbReference type="NCBI Taxonomy" id="2699891"/>
    <lineage>
        <taxon>Bacteria</taxon>
        <taxon>Bacillati</taxon>
        <taxon>Cyanobacteriota</taxon>
        <taxon>Cyanophyceae</taxon>
        <taxon>Coleofasciculales</taxon>
        <taxon>Coleofasciculaceae</taxon>
        <taxon>Limnofasciculus</taxon>
        <taxon>Limnofasciculus baicalensis</taxon>
    </lineage>
</organism>
<dbReference type="SUPFAM" id="SSF52540">
    <property type="entry name" value="P-loop containing nucleoside triphosphate hydrolases"/>
    <property type="match status" value="1"/>
</dbReference>
<keyword evidence="1" id="KW-0547">Nucleotide-binding</keyword>
<dbReference type="InterPro" id="IPR050445">
    <property type="entry name" value="Bact_polysacc_biosynth/exp"/>
</dbReference>
<keyword evidence="3" id="KW-0175">Coiled coil</keyword>
<evidence type="ECO:0000313" key="6">
    <source>
        <dbReference type="EMBL" id="MCP2727407.1"/>
    </source>
</evidence>
<dbReference type="NCBIfam" id="TIGR01007">
    <property type="entry name" value="eps_fam"/>
    <property type="match status" value="1"/>
</dbReference>
<feature type="coiled-coil region" evidence="3">
    <location>
        <begin position="301"/>
        <end position="392"/>
    </location>
</feature>
<evidence type="ECO:0000313" key="7">
    <source>
        <dbReference type="Proteomes" id="UP001204953"/>
    </source>
</evidence>
<feature type="domain" description="CobQ/CobB/MinD/ParA nucleotide binding" evidence="5">
    <location>
        <begin position="575"/>
        <end position="746"/>
    </location>
</feature>
<accession>A0AAE3GNZ3</accession>
<dbReference type="EC" id="2.7.10.2" evidence="6"/>
<evidence type="ECO:0000256" key="2">
    <source>
        <dbReference type="ARBA" id="ARBA00022840"/>
    </source>
</evidence>
<dbReference type="InterPro" id="IPR027417">
    <property type="entry name" value="P-loop_NTPase"/>
</dbReference>
<name>A0AAE3GNZ3_9CYAN</name>
<dbReference type="EMBL" id="JAMZMM010000014">
    <property type="protein sequence ID" value="MCP2727407.1"/>
    <property type="molecule type" value="Genomic_DNA"/>
</dbReference>
<dbReference type="GO" id="GO:0005886">
    <property type="term" value="C:plasma membrane"/>
    <property type="evidence" value="ECO:0007669"/>
    <property type="project" value="TreeGrafter"/>
</dbReference>
<dbReference type="PANTHER" id="PTHR32309">
    <property type="entry name" value="TYROSINE-PROTEIN KINASE"/>
    <property type="match status" value="1"/>
</dbReference>
<sequence length="750" mass="83863">MPQDSSQDLEVLLNSKKIRPLEESPVEEDLDPTSPPQKGLNIRPLLRIIQRRILLIAGITSLMTAAAVYVNNKSPSVYAGSFQLLVEPVTSEEKLTDPSALTGTPVKLSNGKGDELDYSTVFTILTSSEMFKSIVEQVKVQQPDFGVGQLKNGLTVERLISKQFGGKTKIVTVSYQGLDPKVVQLVLDTTAKRYLNYSLDERKTYIGQGIRFIEEQRPELENRVKALQSQLQKIQQQYNLIDPTKEGTELFAQVRQMTSDQLVAQRELQEQKILYLNLQQKLSLTPNEAIAASSLSDNPNYQNLQTQIQDIESQIAKESARFLPDSPQIKTLAEKLDNLQSLTDGKRQEILGENLTKTTINSEVLAFQNSTRQQLIGQLIETENKIKVLELRTQSLAKTTNNFERQAQQFPAVANQHNSIQRQLEITTKTLDQLLSQRETLRVQAAQNNIPWEIVAKPTIPRDGENNPIPLPTSSKKLMAGVAGGIILGLVLAILYEKVRNIFYATEDIEETTKWHILGKIPREKQPKSLSNSILFYKSITAKEDNYESPFLKSFESLYTNIRFGFFNSPIRSLVVCSAAPGDGKSTVAFHLAQTAAATGKTVLLVDNNLRSPSLHTRLDLPNVQGVRDLLEKTLEPKDLIEQLPLDENLFVLTSGQSLPNSPKRLASAHMQHLMEKLHARFDLVIYDTPNLLDYTDASFLAANTDGILMVVTMGQTKQSLVQKARARIEKYGLPILGVVVNRVQTGDIE</sequence>
<proteinExistence type="predicted"/>
<dbReference type="Proteomes" id="UP001204953">
    <property type="component" value="Unassembled WGS sequence"/>
</dbReference>
<keyword evidence="2" id="KW-0067">ATP-binding</keyword>
<protein>
    <submittedName>
        <fullName evidence="6">Polysaccharide biosynthesis tyrosine autokinase</fullName>
        <ecNumber evidence="6">2.7.10.2</ecNumber>
    </submittedName>
</protein>
<evidence type="ECO:0000256" key="3">
    <source>
        <dbReference type="SAM" id="Coils"/>
    </source>
</evidence>
<dbReference type="Pfam" id="PF01656">
    <property type="entry name" value="CbiA"/>
    <property type="match status" value="1"/>
</dbReference>